<dbReference type="OrthoDB" id="5948783at2759"/>
<dbReference type="Gene3D" id="3.40.50.2000">
    <property type="entry name" value="Glycogen Phosphorylase B"/>
    <property type="match status" value="2"/>
</dbReference>
<dbReference type="SUPFAM" id="SSF53756">
    <property type="entry name" value="UDP-Glycosyltransferase/glycogen phosphorylase"/>
    <property type="match status" value="1"/>
</dbReference>
<dbReference type="AlphaFoldDB" id="A0A8J1XUQ2"/>
<dbReference type="PANTHER" id="PTHR45947:SF3">
    <property type="entry name" value="SULFOQUINOVOSYL TRANSFERASE SQD2"/>
    <property type="match status" value="1"/>
</dbReference>
<gene>
    <name evidence="1" type="ORF">OFUS_LOCUS13218</name>
</gene>
<evidence type="ECO:0000313" key="1">
    <source>
        <dbReference type="EMBL" id="CAH1787543.1"/>
    </source>
</evidence>
<proteinExistence type="predicted"/>
<evidence type="ECO:0000313" key="2">
    <source>
        <dbReference type="Proteomes" id="UP000749559"/>
    </source>
</evidence>
<dbReference type="InterPro" id="IPR001296">
    <property type="entry name" value="Glyco_trans_1"/>
</dbReference>
<sequence>MTEVQDPATTEALDEAPKGNGVASNGNEIQGKHIIVVHGYLLSGTGSNIYSCNLAHQWKKQGHSITIFCQDPRAKTYEWVDEFVGPKDPLPKERVARGKARVIVPDIDGLLPVYVYDDYEGYTVKTIPNCTDEEIERHIELTSKAIREAVDLWGCDKVLANHALLSPVNVKRALEGTDVPFDIKIHGSGILFVLAPHPVYKKYAIEAIEKCNKIIAGTNHIVRQVKETFEAESEELKLDDKLVIVPPGLDPDVFTPCRNIFKNINKFLDTIRKHIAKENDGRDAKKINFPKVGYKSTNIHTQLVNIGKTYNQRVCDSDLPDKFPNITKEEPIIMYFGKFLNTKGVAEILLCFPEILKKFPTARLVFIGFGGFREHLQAMIHALGTGNLELFRAAAQSPDENGKTFLQSTIDVKKHFPYRLDAQELSRITVTGCLNHTELGLILPLADIVVVSSKANEAFGMVAVEAMAAGVLPLCVYHSGLVDVLDEVKKADPELESKMHLETNPGGDFEAADGEHFTEIFPEKVNEALEFLYPEALGGMNNDKNSNKIKKRLRKLAEERWAWDGICKSLANL</sequence>
<organism evidence="1 2">
    <name type="scientific">Owenia fusiformis</name>
    <name type="common">Polychaete worm</name>
    <dbReference type="NCBI Taxonomy" id="6347"/>
    <lineage>
        <taxon>Eukaryota</taxon>
        <taxon>Metazoa</taxon>
        <taxon>Spiralia</taxon>
        <taxon>Lophotrochozoa</taxon>
        <taxon>Annelida</taxon>
        <taxon>Polychaeta</taxon>
        <taxon>Sedentaria</taxon>
        <taxon>Canalipalpata</taxon>
        <taxon>Sabellida</taxon>
        <taxon>Oweniida</taxon>
        <taxon>Oweniidae</taxon>
        <taxon>Owenia</taxon>
    </lineage>
</organism>
<protein>
    <submittedName>
        <fullName evidence="1">Uncharacterized protein</fullName>
    </submittedName>
</protein>
<comment type="caution">
    <text evidence="1">The sequence shown here is derived from an EMBL/GenBank/DDBJ whole genome shotgun (WGS) entry which is preliminary data.</text>
</comment>
<reference evidence="1" key="1">
    <citation type="submission" date="2022-03" db="EMBL/GenBank/DDBJ databases">
        <authorList>
            <person name="Martin C."/>
        </authorList>
    </citation>
    <scope>NUCLEOTIDE SEQUENCE</scope>
</reference>
<dbReference type="InterPro" id="IPR050194">
    <property type="entry name" value="Glycosyltransferase_grp1"/>
</dbReference>
<dbReference type="PANTHER" id="PTHR45947">
    <property type="entry name" value="SULFOQUINOVOSYL TRANSFERASE SQD2"/>
    <property type="match status" value="1"/>
</dbReference>
<accession>A0A8J1XUQ2</accession>
<dbReference type="Pfam" id="PF00534">
    <property type="entry name" value="Glycos_transf_1"/>
    <property type="match status" value="2"/>
</dbReference>
<dbReference type="EMBL" id="CAIIXF020000006">
    <property type="protein sequence ID" value="CAH1787543.1"/>
    <property type="molecule type" value="Genomic_DNA"/>
</dbReference>
<keyword evidence="2" id="KW-1185">Reference proteome</keyword>
<dbReference type="GO" id="GO:0016757">
    <property type="term" value="F:glycosyltransferase activity"/>
    <property type="evidence" value="ECO:0007669"/>
    <property type="project" value="InterPro"/>
</dbReference>
<dbReference type="Proteomes" id="UP000749559">
    <property type="component" value="Unassembled WGS sequence"/>
</dbReference>
<name>A0A8J1XUQ2_OWEFU</name>